<feature type="domain" description="ATP synthase A/B type C-terminal" evidence="12">
    <location>
        <begin position="351"/>
        <end position="411"/>
    </location>
</feature>
<evidence type="ECO:0000256" key="3">
    <source>
        <dbReference type="ARBA" id="ARBA00022448"/>
    </source>
</evidence>
<feature type="domain" description="ATPase F1/V1/A1 complex alpha/beta subunit nucleotide-binding" evidence="11">
    <location>
        <begin position="130"/>
        <end position="345"/>
    </location>
</feature>
<dbReference type="PATRIC" id="fig|1618545.3.peg.508"/>
<dbReference type="STRING" id="1618545.US53_C0033G0003"/>
<evidence type="ECO:0000259" key="12">
    <source>
        <dbReference type="Pfam" id="PF22919"/>
    </source>
</evidence>
<evidence type="ECO:0000256" key="2">
    <source>
        <dbReference type="ARBA" id="ARBA00008936"/>
    </source>
</evidence>
<dbReference type="InterPro" id="IPR036121">
    <property type="entry name" value="ATPase_F1/V1/A1_a/bsu_N_sf"/>
</dbReference>
<dbReference type="SUPFAM" id="SSF50615">
    <property type="entry name" value="N-terminal domain of alpha and beta subunits of F1 ATP synthase"/>
    <property type="match status" value="1"/>
</dbReference>
<dbReference type="Pfam" id="PF00006">
    <property type="entry name" value="ATP-synt_ab"/>
    <property type="match status" value="1"/>
</dbReference>
<dbReference type="InterPro" id="IPR024034">
    <property type="entry name" value="ATPase_F1/V1_b/a_C"/>
</dbReference>
<dbReference type="PANTHER" id="PTHR15184">
    <property type="entry name" value="ATP SYNTHASE"/>
    <property type="match status" value="1"/>
</dbReference>
<dbReference type="Proteomes" id="UP000034591">
    <property type="component" value="Unassembled WGS sequence"/>
</dbReference>
<keyword evidence="10" id="KW-0066">ATP synthesis</keyword>
<keyword evidence="6" id="KW-1278">Translocase</keyword>
<dbReference type="EMBL" id="LBTI01000033">
    <property type="protein sequence ID" value="KKQ36897.1"/>
    <property type="molecule type" value="Genomic_DNA"/>
</dbReference>
<gene>
    <name evidence="13" type="ORF">US53_C0033G0003</name>
</gene>
<evidence type="ECO:0000256" key="8">
    <source>
        <dbReference type="ARBA" id="ARBA00023136"/>
    </source>
</evidence>
<name>A0A0G0H410_9BACT</name>
<dbReference type="NCBIfam" id="TIGR01039">
    <property type="entry name" value="atpD"/>
    <property type="match status" value="1"/>
</dbReference>
<evidence type="ECO:0000313" key="14">
    <source>
        <dbReference type="Proteomes" id="UP000034591"/>
    </source>
</evidence>
<evidence type="ECO:0000313" key="13">
    <source>
        <dbReference type="EMBL" id="KKQ36897.1"/>
    </source>
</evidence>
<dbReference type="GO" id="GO:0045259">
    <property type="term" value="C:proton-transporting ATP synthase complex"/>
    <property type="evidence" value="ECO:0007669"/>
    <property type="project" value="UniProtKB-KW"/>
</dbReference>
<dbReference type="SUPFAM" id="SSF52540">
    <property type="entry name" value="P-loop containing nucleoside triphosphate hydrolases"/>
    <property type="match status" value="1"/>
</dbReference>
<dbReference type="InterPro" id="IPR050053">
    <property type="entry name" value="ATPase_alpha/beta_chains"/>
</dbReference>
<keyword evidence="5" id="KW-0067">ATP-binding</keyword>
<evidence type="ECO:0000256" key="9">
    <source>
        <dbReference type="ARBA" id="ARBA00023196"/>
    </source>
</evidence>
<evidence type="ECO:0000256" key="7">
    <source>
        <dbReference type="ARBA" id="ARBA00023065"/>
    </source>
</evidence>
<evidence type="ECO:0000259" key="11">
    <source>
        <dbReference type="Pfam" id="PF00006"/>
    </source>
</evidence>
<dbReference type="GO" id="GO:0005524">
    <property type="term" value="F:ATP binding"/>
    <property type="evidence" value="ECO:0007669"/>
    <property type="project" value="UniProtKB-KW"/>
</dbReference>
<keyword evidence="4" id="KW-0547">Nucleotide-binding</keyword>
<evidence type="ECO:0000256" key="5">
    <source>
        <dbReference type="ARBA" id="ARBA00022840"/>
    </source>
</evidence>
<dbReference type="SUPFAM" id="SSF47917">
    <property type="entry name" value="C-terminal domain of alpha and beta subunits of F1 ATP synthase"/>
    <property type="match status" value="1"/>
</dbReference>
<dbReference type="InterPro" id="IPR000194">
    <property type="entry name" value="ATPase_F1/V1/A1_a/bsu_nucl-bd"/>
</dbReference>
<dbReference type="Gene3D" id="3.40.50.300">
    <property type="entry name" value="P-loop containing nucleotide triphosphate hydrolases"/>
    <property type="match status" value="1"/>
</dbReference>
<accession>A0A0G0H410</accession>
<dbReference type="Gene3D" id="2.40.10.170">
    <property type="match status" value="1"/>
</dbReference>
<evidence type="ECO:0000256" key="10">
    <source>
        <dbReference type="ARBA" id="ARBA00023310"/>
    </source>
</evidence>
<dbReference type="Pfam" id="PF22919">
    <property type="entry name" value="ATP-synt_VA_C"/>
    <property type="match status" value="1"/>
</dbReference>
<keyword evidence="3" id="KW-0813">Transport</keyword>
<dbReference type="InterPro" id="IPR027417">
    <property type="entry name" value="P-loop_NTPase"/>
</dbReference>
<dbReference type="InterPro" id="IPR005722">
    <property type="entry name" value="ATP_synth_F1_bsu"/>
</dbReference>
<dbReference type="InterPro" id="IPR055190">
    <property type="entry name" value="ATP-synt_VA_C"/>
</dbReference>
<dbReference type="PANTHER" id="PTHR15184:SF71">
    <property type="entry name" value="ATP SYNTHASE SUBUNIT BETA, MITOCHONDRIAL"/>
    <property type="match status" value="1"/>
</dbReference>
<keyword evidence="9" id="KW-0139">CF(1)</keyword>
<keyword evidence="8" id="KW-0472">Membrane</keyword>
<evidence type="ECO:0000256" key="4">
    <source>
        <dbReference type="ARBA" id="ARBA00022741"/>
    </source>
</evidence>
<evidence type="ECO:0000256" key="6">
    <source>
        <dbReference type="ARBA" id="ARBA00022967"/>
    </source>
</evidence>
<dbReference type="AlphaFoldDB" id="A0A0G0H410"/>
<comment type="subcellular location">
    <subcellularLocation>
        <location evidence="1">Membrane</location>
    </subcellularLocation>
</comment>
<sequence length="461" mass="50721">MRSDFGKIMSIKGQVVEIEFKGEKPRLKNLLILKGDPDIRFEVYASSGINTFYCLALSRTNRLFRGAQVENTRSSIMFPVGDSLLGRVVDIYGRPIDASGDIKTDKAYPIHKNSLGRLKILTKQEILETGIKVIDIFTPIVKGGKMGLFGGAGVGKTILLTEVLHNIVGREKEKAVSVFAGVGERSREGLELYEALKGSGVHGRSALILGQMGENASVRFLAAYSAVTLAEYFRDDQKKDVLFFIDNVYRFAQAGNELSTLTSNIPSEDGYQSTLESEMADFHERLASTTEAAISTIEAIYVPADDLLDHGVQSIFPYLDNVVVLSRNLYQEGILPAIDILSSNSTTLSRQTVGDYHFETAVVAKSILKKAESLERIVSLVGEAELSSEDQVIYKRAKKIKNYMTQRFFVAEGQRGTGGVYVNLKTAIQDLNGIIKGKFDHVPDNKFMFIGSTAEIKAQGT</sequence>
<dbReference type="Gene3D" id="1.10.1140.10">
    <property type="entry name" value="Bovine Mitochondrial F1-atpase, Atp Synthase Beta Chain, Chain D, domain 3"/>
    <property type="match status" value="1"/>
</dbReference>
<proteinExistence type="inferred from homology"/>
<evidence type="ECO:0000256" key="1">
    <source>
        <dbReference type="ARBA" id="ARBA00004370"/>
    </source>
</evidence>
<keyword evidence="7" id="KW-0406">Ion transport</keyword>
<dbReference type="GO" id="GO:0046933">
    <property type="term" value="F:proton-transporting ATP synthase activity, rotational mechanism"/>
    <property type="evidence" value="ECO:0007669"/>
    <property type="project" value="InterPro"/>
</dbReference>
<reference evidence="13 14" key="1">
    <citation type="journal article" date="2015" name="Nature">
        <title>rRNA introns, odd ribosomes, and small enigmatic genomes across a large radiation of phyla.</title>
        <authorList>
            <person name="Brown C.T."/>
            <person name="Hug L.A."/>
            <person name="Thomas B.C."/>
            <person name="Sharon I."/>
            <person name="Castelle C.J."/>
            <person name="Singh A."/>
            <person name="Wilkins M.J."/>
            <person name="Williams K.H."/>
            <person name="Banfield J.F."/>
        </authorList>
    </citation>
    <scope>NUCLEOTIDE SEQUENCE [LARGE SCALE GENOMIC DNA]</scope>
</reference>
<organism evidence="13 14">
    <name type="scientific">Candidatus Woesebacteria bacterium GW2011_GWA1_37_7</name>
    <dbReference type="NCBI Taxonomy" id="1618545"/>
    <lineage>
        <taxon>Bacteria</taxon>
        <taxon>Candidatus Woeseibacteriota</taxon>
    </lineage>
</organism>
<comment type="caution">
    <text evidence="13">The sequence shown here is derived from an EMBL/GenBank/DDBJ whole genome shotgun (WGS) entry which is preliminary data.</text>
</comment>
<comment type="similarity">
    <text evidence="2">Belongs to the ATPase alpha/beta chains family.</text>
</comment>
<protein>
    <submittedName>
        <fullName evidence="13">ATP synthase subunit beta</fullName>
    </submittedName>
</protein>